<evidence type="ECO:0000256" key="4">
    <source>
        <dbReference type="ARBA" id="ARBA00023242"/>
    </source>
</evidence>
<dbReference type="PANTHER" id="PTHR13516:SF4">
    <property type="entry name" value="FI09323P"/>
    <property type="match status" value="1"/>
</dbReference>
<evidence type="ECO:0000313" key="12">
    <source>
        <dbReference type="Proteomes" id="UP000507163"/>
    </source>
</evidence>
<dbReference type="InterPro" id="IPR002775">
    <property type="entry name" value="DNA/RNA-bd_Alba-like"/>
</dbReference>
<dbReference type="GO" id="GO:0003723">
    <property type="term" value="F:RNA binding"/>
    <property type="evidence" value="ECO:0007669"/>
    <property type="project" value="UniProtKB-KW"/>
</dbReference>
<proteinExistence type="inferred from homology"/>
<name>A0A077TUU6_PLACU</name>
<evidence type="ECO:0000256" key="3">
    <source>
        <dbReference type="ARBA" id="ARBA00022884"/>
    </source>
</evidence>
<dbReference type="EMBL" id="LT608166">
    <property type="protein sequence ID" value="SCN62963.1"/>
    <property type="molecule type" value="Genomic_DNA"/>
</dbReference>
<keyword evidence="4" id="KW-0539">Nucleus</keyword>
<evidence type="ECO:0000256" key="5">
    <source>
        <dbReference type="SAM" id="MobiDB-lite"/>
    </source>
</evidence>
<dbReference type="EMBL" id="LK022891">
    <property type="protein sequence ID" value="VTZ70928.1"/>
    <property type="molecule type" value="Genomic_DNA"/>
</dbReference>
<reference evidence="9" key="2">
    <citation type="submission" date="2014-05" db="EMBL/GenBank/DDBJ databases">
        <authorList>
            <person name="Aslett M.A."/>
            <person name="De Silva N."/>
        </authorList>
    </citation>
    <scope>NUCLEOTIDE SEQUENCE</scope>
    <source>
        <strain evidence="9">AS</strain>
    </source>
</reference>
<dbReference type="Proteomes" id="UP000507163">
    <property type="component" value="Chromosome 14"/>
</dbReference>
<comment type="subcellular location">
    <subcellularLocation>
        <location evidence="1">Nucleus</location>
    </subcellularLocation>
</comment>
<reference evidence="9 10" key="1">
    <citation type="journal article" date="2014" name="BMC Biol.">
        <title>A comprehensive evaluation of rodent malaria parasite genomes and gene expression.</title>
        <authorList>
            <person name="Otto T.D."/>
            <person name="Bohme U."/>
            <person name="Jackson A.P."/>
            <person name="Hunt M."/>
            <person name="Franke-Fayard B."/>
            <person name="Hoeijmakers W.A."/>
            <person name="Religa A.A."/>
            <person name="Robertson L."/>
            <person name="Sanders M."/>
            <person name="Ogun S.A."/>
            <person name="Cunningham D."/>
            <person name="Erhart A."/>
            <person name="Billker O."/>
            <person name="Khan S.M."/>
            <person name="Stunnenberg H.G."/>
            <person name="Langhorne J."/>
            <person name="Holder A.A."/>
            <person name="Waters A.P."/>
            <person name="Newbold C.I."/>
            <person name="Pain A."/>
            <person name="Berriman M."/>
            <person name="Janse C.J."/>
        </authorList>
    </citation>
    <scope>NUCLEOTIDE SEQUENCE [LARGE SCALE GENOMIC DNA]</scope>
    <source>
        <strain evidence="9 10">AS</strain>
    </source>
</reference>
<evidence type="ECO:0000256" key="1">
    <source>
        <dbReference type="ARBA" id="ARBA00004123"/>
    </source>
</evidence>
<protein>
    <submittedName>
        <fullName evidence="7">DNA/RNA-binding protein Alba 1, putative</fullName>
    </submittedName>
</protein>
<dbReference type="SUPFAM" id="SSF82704">
    <property type="entry name" value="AlbA-like"/>
    <property type="match status" value="1"/>
</dbReference>
<keyword evidence="10" id="KW-1185">Reference proteome</keyword>
<dbReference type="GeneID" id="3493922"/>
<evidence type="ECO:0000313" key="9">
    <source>
        <dbReference type="EMBL" id="VTZ70928.1"/>
    </source>
</evidence>
<comment type="similarity">
    <text evidence="2">Belongs to the histone-like Alba family.</text>
</comment>
<dbReference type="KEGG" id="pcb:PCHAS_1425100"/>
<dbReference type="RefSeq" id="XP_740843.2">
    <property type="nucleotide sequence ID" value="XM_735750.2"/>
</dbReference>
<evidence type="ECO:0000313" key="11">
    <source>
        <dbReference type="Proteomes" id="UP000195489"/>
    </source>
</evidence>
<dbReference type="InterPro" id="IPR036882">
    <property type="entry name" value="Alba-like_dom_sf"/>
</dbReference>
<evidence type="ECO:0000313" key="10">
    <source>
        <dbReference type="Proteomes" id="UP000071118"/>
    </source>
</evidence>
<dbReference type="EMBL" id="LT608180">
    <property type="protein sequence ID" value="SCM26209.1"/>
    <property type="molecule type" value="Genomic_DNA"/>
</dbReference>
<organism evidence="7 12">
    <name type="scientific">Plasmodium chabaudi chabaudi</name>
    <dbReference type="NCBI Taxonomy" id="31271"/>
    <lineage>
        <taxon>Eukaryota</taxon>
        <taxon>Sar</taxon>
        <taxon>Alveolata</taxon>
        <taxon>Apicomplexa</taxon>
        <taxon>Aconoidasida</taxon>
        <taxon>Haemosporida</taxon>
        <taxon>Plasmodiidae</taxon>
        <taxon>Plasmodium</taxon>
        <taxon>Plasmodium (Vinckeia)</taxon>
    </lineage>
</organism>
<dbReference type="FunFam" id="3.30.110.20:FF:000003">
    <property type="entry name" value="DNA/RNA-binding protein Alba 1"/>
    <property type="match status" value="1"/>
</dbReference>
<dbReference type="VEuPathDB" id="PlasmoDB:PCHAS_1425100"/>
<reference evidence="11 12" key="3">
    <citation type="submission" date="2016-08" db="EMBL/GenBank/DDBJ databases">
        <authorList>
            <consortium name="Pathogen Informatics"/>
        </authorList>
    </citation>
    <scope>NUCLEOTIDE SEQUENCE [LARGE SCALE GENOMIC DNA]</scope>
    <source>
        <strain evidence="7 12">AJ</strain>
        <strain evidence="9">AS</strain>
        <strain evidence="8 11">CB</strain>
    </source>
</reference>
<dbReference type="GO" id="GO:0005634">
    <property type="term" value="C:nucleus"/>
    <property type="evidence" value="ECO:0007669"/>
    <property type="project" value="UniProtKB-SubCell"/>
</dbReference>
<feature type="compositionally biased region" description="Gly residues" evidence="5">
    <location>
        <begin position="198"/>
        <end position="212"/>
    </location>
</feature>
<dbReference type="Proteomes" id="UP000195489">
    <property type="component" value="Chromosome 14"/>
</dbReference>
<dbReference type="InterPro" id="IPR051958">
    <property type="entry name" value="Alba-like_NAB"/>
</dbReference>
<dbReference type="OrthoDB" id="424402at2759"/>
<feature type="region of interest" description="Disordered" evidence="5">
    <location>
        <begin position="198"/>
        <end position="217"/>
    </location>
</feature>
<feature type="compositionally biased region" description="Gly residues" evidence="5">
    <location>
        <begin position="225"/>
        <end position="243"/>
    </location>
</feature>
<dbReference type="PANTHER" id="PTHR13516">
    <property type="entry name" value="RIBONUCLEASE P SUBUNIT P25"/>
    <property type="match status" value="1"/>
</dbReference>
<accession>A0A077TUU6</accession>
<evidence type="ECO:0000313" key="7">
    <source>
        <dbReference type="EMBL" id="SCM26209.1"/>
    </source>
</evidence>
<sequence>MKKDREPIDEDEMRITSTGRMTNYVNYGAKILGEEDKKSLKIKATGNAIGKAVTLAEIIKRRFKGLHQITKCGSTVIADQYVSGQDNSEHVIQEKTVSFIDILLSRDQLDVKDAGYQPPLDEKYVKEMSPEEIVNSRPFRGRGFRPRFFRGFRGGGRGGFMRRGGGYKFFGDRMYDSRNGFRDGRGYGGSFGRGGGFRSGGGMGGNGRGGFRGFRDGRDGDYRSGRGGFRGGRNGFRGGRALS</sequence>
<evidence type="ECO:0000259" key="6">
    <source>
        <dbReference type="Pfam" id="PF01918"/>
    </source>
</evidence>
<feature type="domain" description="DNA/RNA-binding protein Alba-like" evidence="6">
    <location>
        <begin position="12"/>
        <end position="75"/>
    </location>
</feature>
<evidence type="ECO:0000313" key="8">
    <source>
        <dbReference type="EMBL" id="SCN62963.1"/>
    </source>
</evidence>
<keyword evidence="3" id="KW-0694">RNA-binding</keyword>
<feature type="region of interest" description="Disordered" evidence="5">
    <location>
        <begin position="222"/>
        <end position="243"/>
    </location>
</feature>
<evidence type="ECO:0000256" key="2">
    <source>
        <dbReference type="ARBA" id="ARBA00008018"/>
    </source>
</evidence>
<gene>
    <name evidence="7" type="primary">ALBA1</name>
    <name evidence="7" type="ORF">PCHAJ_000442200</name>
    <name evidence="9" type="ORF">PCHAS_1425100</name>
    <name evidence="8" type="ORF">PCHCB_000446700</name>
</gene>
<dbReference type="Pfam" id="PF01918">
    <property type="entry name" value="Alba"/>
    <property type="match status" value="1"/>
</dbReference>
<dbReference type="Proteomes" id="UP000071118">
    <property type="component" value="Chromosome 14"/>
</dbReference>
<dbReference type="AlphaFoldDB" id="A0A077TUU6"/>
<dbReference type="Gene3D" id="3.30.110.20">
    <property type="entry name" value="Alba-like domain"/>
    <property type="match status" value="1"/>
</dbReference>